<feature type="compositionally biased region" description="Basic residues" evidence="1">
    <location>
        <begin position="236"/>
        <end position="247"/>
    </location>
</feature>
<dbReference type="PANTHER" id="PTHR22929">
    <property type="entry name" value="RNA POLYMERASE III TRANSCRIPTION INITIATION FACTOR B"/>
    <property type="match status" value="1"/>
</dbReference>
<dbReference type="Pfam" id="PF15963">
    <property type="entry name" value="Myb_DNA-bind_7"/>
    <property type="match status" value="1"/>
</dbReference>
<feature type="compositionally biased region" description="Pro residues" evidence="1">
    <location>
        <begin position="74"/>
        <end position="89"/>
    </location>
</feature>
<feature type="region of interest" description="Disordered" evidence="1">
    <location>
        <begin position="224"/>
        <end position="473"/>
    </location>
</feature>
<evidence type="ECO:0000313" key="3">
    <source>
        <dbReference type="EMBL" id="KAL0092780.1"/>
    </source>
</evidence>
<reference evidence="3 4" key="1">
    <citation type="submission" date="2024-04" db="EMBL/GenBank/DDBJ databases">
        <title>Symmetric and asymmetric DNA N6-adenine methylation regulates different biological responses in Mucorales.</title>
        <authorList>
            <consortium name="Lawrence Berkeley National Laboratory"/>
            <person name="Lax C."/>
            <person name="Mondo S.J."/>
            <person name="Osorio-Concepcion M."/>
            <person name="Muszewska A."/>
            <person name="Corrochano-Luque M."/>
            <person name="Gutierrez G."/>
            <person name="Riley R."/>
            <person name="Lipzen A."/>
            <person name="Guo J."/>
            <person name="Hundley H."/>
            <person name="Amirebrahimi M."/>
            <person name="Ng V."/>
            <person name="Lorenzo-Gutierrez D."/>
            <person name="Binder U."/>
            <person name="Yang J."/>
            <person name="Song Y."/>
            <person name="Canovas D."/>
            <person name="Navarro E."/>
            <person name="Freitag M."/>
            <person name="Gabaldon T."/>
            <person name="Grigoriev I.V."/>
            <person name="Corrochano L.M."/>
            <person name="Nicolas F.E."/>
            <person name="Garre V."/>
        </authorList>
    </citation>
    <scope>NUCLEOTIDE SEQUENCE [LARGE SCALE GENOMIC DNA]</scope>
    <source>
        <strain evidence="3 4">L51</strain>
    </source>
</reference>
<feature type="compositionally biased region" description="Low complexity" evidence="1">
    <location>
        <begin position="101"/>
        <end position="141"/>
    </location>
</feature>
<dbReference type="InterPro" id="IPR001005">
    <property type="entry name" value="SANT/Myb"/>
</dbReference>
<feature type="region of interest" description="Disordered" evidence="1">
    <location>
        <begin position="1"/>
        <end position="186"/>
    </location>
</feature>
<dbReference type="Gene3D" id="1.10.10.60">
    <property type="entry name" value="Homeodomain-like"/>
    <property type="match status" value="1"/>
</dbReference>
<organism evidence="3 4">
    <name type="scientific">Phycomyces blakesleeanus</name>
    <dbReference type="NCBI Taxonomy" id="4837"/>
    <lineage>
        <taxon>Eukaryota</taxon>
        <taxon>Fungi</taxon>
        <taxon>Fungi incertae sedis</taxon>
        <taxon>Mucoromycota</taxon>
        <taxon>Mucoromycotina</taxon>
        <taxon>Mucoromycetes</taxon>
        <taxon>Mucorales</taxon>
        <taxon>Phycomycetaceae</taxon>
        <taxon>Phycomyces</taxon>
    </lineage>
</organism>
<sequence length="698" mass="76166">MSSLTSLSVNKNSTRFAPKVKARPSRPPAQKPPTAPTAPTAPTEATTTSTGTGTTSQSSTVPIQEKAAKKEPIIPTPLPPQVHQPPPPIIVSESRPSAVQSSAIPSIATASPRNSSQTSSSSAKSRLPTVSSSSKTPTVVKNKSDNASRPGVVRRQPMVVSATSLNLNGDSAAPNSAPPIIKTNGDIKQEIPETCALSNKNKNSQSFSELNLEAIDSLVERRTSRAKAIAVQKGKQTTKPKATRPKLKTSSSQPKISLSFPAENTDQERNTAASTSQSTSRATRNGGNTADKKTLLDTNDMGESDSEFGLDPESDIDNANDSDTANDVNDGNSKSKGKGKGKAKANPNAKAKTKTKTKTKEPGQPSSREIAREKAKEKAKEKAAQKAIEKAEKLKAKEAKEAGKSKKKAKGKGAPISIGVPSNNADSHTNGDTKQVKKDKRRREEINPDDLQTLDDIRTDPANPDFLDRPISHFTRDSHTGIVSKAFKEFEQHRLAKIRKLEERKNLTGAALEEADRKDREEEERKKKMDEAKKAAQQKKISDGPVLEETSNAPQVRLVNGKIVLDTDSLVIDRGAEVEQNDYGSMEVVEENSMSRKVNSQTYGKKTTSQRWTVQETELFFDALAQFGTDFQMMSTLLPGRTRSNVRLKFNREERLNPKKITDYLIRKRKPMDLEKYKAALGEEFDEVPEDFHSIKLS</sequence>
<dbReference type="PANTHER" id="PTHR22929:SF0">
    <property type="entry name" value="TRANSCRIPTION FACTOR TFIIIB COMPONENT B'' HOMOLOG"/>
    <property type="match status" value="1"/>
</dbReference>
<feature type="compositionally biased region" description="Low complexity" evidence="1">
    <location>
        <begin position="270"/>
        <end position="285"/>
    </location>
</feature>
<feature type="compositionally biased region" description="Acidic residues" evidence="1">
    <location>
        <begin position="300"/>
        <end position="320"/>
    </location>
</feature>
<dbReference type="EMBL" id="JBCLYO010000002">
    <property type="protein sequence ID" value="KAL0092780.1"/>
    <property type="molecule type" value="Genomic_DNA"/>
</dbReference>
<dbReference type="CDD" id="cd00167">
    <property type="entry name" value="SANT"/>
    <property type="match status" value="1"/>
</dbReference>
<dbReference type="InterPro" id="IPR009057">
    <property type="entry name" value="Homeodomain-like_sf"/>
</dbReference>
<keyword evidence="4" id="KW-1185">Reference proteome</keyword>
<dbReference type="SUPFAM" id="SSF46689">
    <property type="entry name" value="Homeodomain-like"/>
    <property type="match status" value="1"/>
</dbReference>
<name>A0ABR3BA91_PHYBL</name>
<feature type="compositionally biased region" description="Low complexity" evidence="1">
    <location>
        <begin position="37"/>
        <end position="60"/>
    </location>
</feature>
<feature type="compositionally biased region" description="Basic and acidic residues" evidence="1">
    <location>
        <begin position="514"/>
        <end position="534"/>
    </location>
</feature>
<evidence type="ECO:0000313" key="4">
    <source>
        <dbReference type="Proteomes" id="UP001448207"/>
    </source>
</evidence>
<feature type="compositionally biased region" description="Polar residues" evidence="1">
    <location>
        <begin position="321"/>
        <end position="330"/>
    </location>
</feature>
<feature type="compositionally biased region" description="Polar residues" evidence="1">
    <location>
        <begin position="1"/>
        <end position="15"/>
    </location>
</feature>
<feature type="compositionally biased region" description="Pro residues" evidence="1">
    <location>
        <begin position="25"/>
        <end position="36"/>
    </location>
</feature>
<comment type="caution">
    <text evidence="3">The sequence shown here is derived from an EMBL/GenBank/DDBJ whole genome shotgun (WGS) entry which is preliminary data.</text>
</comment>
<dbReference type="InterPro" id="IPR039467">
    <property type="entry name" value="TFIIIB_B''_Myb"/>
</dbReference>
<feature type="compositionally biased region" description="Basic and acidic residues" evidence="1">
    <location>
        <begin position="369"/>
        <end position="404"/>
    </location>
</feature>
<feature type="domain" description="Myb-like" evidence="2">
    <location>
        <begin position="608"/>
        <end position="656"/>
    </location>
</feature>
<dbReference type="Proteomes" id="UP001448207">
    <property type="component" value="Unassembled WGS sequence"/>
</dbReference>
<protein>
    <recommendedName>
        <fullName evidence="2">Myb-like domain-containing protein</fullName>
    </recommendedName>
</protein>
<dbReference type="SMART" id="SM00717">
    <property type="entry name" value="SANT"/>
    <property type="match status" value="1"/>
</dbReference>
<accession>A0ABR3BA91</accession>
<feature type="region of interest" description="Disordered" evidence="1">
    <location>
        <begin position="510"/>
        <end position="548"/>
    </location>
</feature>
<evidence type="ECO:0000256" key="1">
    <source>
        <dbReference type="SAM" id="MobiDB-lite"/>
    </source>
</evidence>
<gene>
    <name evidence="3" type="ORF">J3Q64DRAFT_1230366</name>
</gene>
<evidence type="ECO:0000259" key="2">
    <source>
        <dbReference type="SMART" id="SM00717"/>
    </source>
</evidence>
<proteinExistence type="predicted"/>
<feature type="compositionally biased region" description="Basic and acidic residues" evidence="1">
    <location>
        <begin position="429"/>
        <end position="446"/>
    </location>
</feature>